<dbReference type="AlphaFoldDB" id="A0A448V0M1"/>
<gene>
    <name evidence="4" type="primary">yvhJ_1</name>
    <name evidence="4" type="ORF">NCTC13079_00442</name>
</gene>
<proteinExistence type="inferred from homology"/>
<dbReference type="Proteomes" id="UP000269544">
    <property type="component" value="Chromosome"/>
</dbReference>
<evidence type="ECO:0000259" key="3">
    <source>
        <dbReference type="Pfam" id="PF03816"/>
    </source>
</evidence>
<sequence length="348" mass="39171">MKYIKIAVVTLAILVLAGGLALGYRIQGGFSQSGKVSKEDVAQAKEKIDAMDTTNPFNGDDPLHILLFGIDKTATTDMSAEKNPTRSDVIMLVTIDPVTKRAQLLSLPRDTYVNIEGHEGKTKLGHAYAYGGEALAEKTVEEFLDVRIDYYATVDYEAVKRLVDAVGGIEVDIPFDYTYEDTYVVPNLKIDFKKGKQKLNGDDAVRYLRIRKIYENQDIDRIQVQQKFMMQLFDKLKHPAMLLKVPELIDITLENVETNLNYGQLAYLAQFSLGMGGEDIQTDTLVGENKRIGEVEYYIVDQDTAQEQVKRFYGGKGSYFREIEAKKEKATTDTDDAVKEAREAETEE</sequence>
<organism evidence="4 5">
    <name type="scientific">Aedoeadaptatus ivorii</name>
    <dbReference type="NCBI Taxonomy" id="54006"/>
    <lineage>
        <taxon>Bacteria</taxon>
        <taxon>Bacillati</taxon>
        <taxon>Bacillota</taxon>
        <taxon>Tissierellia</taxon>
        <taxon>Tissierellales</taxon>
        <taxon>Peptoniphilaceae</taxon>
        <taxon>Aedoeadaptatus</taxon>
    </lineage>
</organism>
<dbReference type="PANTHER" id="PTHR33392">
    <property type="entry name" value="POLYISOPRENYL-TEICHOIC ACID--PEPTIDOGLYCAN TEICHOIC ACID TRANSFERASE TAGU"/>
    <property type="match status" value="1"/>
</dbReference>
<comment type="similarity">
    <text evidence="1">Belongs to the LytR/CpsA/Psr (LCP) family.</text>
</comment>
<dbReference type="KEGG" id="piv:NCTC13079_00442"/>
<evidence type="ECO:0000313" key="5">
    <source>
        <dbReference type="Proteomes" id="UP000269544"/>
    </source>
</evidence>
<dbReference type="InterPro" id="IPR004474">
    <property type="entry name" value="LytR_CpsA_psr"/>
</dbReference>
<accession>A0A448V0M1</accession>
<feature type="domain" description="Cell envelope-related transcriptional attenuator" evidence="3">
    <location>
        <begin position="86"/>
        <end position="237"/>
    </location>
</feature>
<evidence type="ECO:0000256" key="1">
    <source>
        <dbReference type="ARBA" id="ARBA00006068"/>
    </source>
</evidence>
<protein>
    <submittedName>
        <fullName evidence="4">Transcriptional regulator yvhJ</fullName>
    </submittedName>
</protein>
<dbReference type="NCBIfam" id="TIGR00350">
    <property type="entry name" value="lytR_cpsA_psr"/>
    <property type="match status" value="1"/>
</dbReference>
<dbReference type="Pfam" id="PF03816">
    <property type="entry name" value="LytR_cpsA_psr"/>
    <property type="match status" value="1"/>
</dbReference>
<dbReference type="PANTHER" id="PTHR33392:SF6">
    <property type="entry name" value="POLYISOPRENYL-TEICHOIC ACID--PEPTIDOGLYCAN TEICHOIC ACID TRANSFERASE TAGU"/>
    <property type="match status" value="1"/>
</dbReference>
<name>A0A448V0M1_9FIRM</name>
<evidence type="ECO:0000313" key="4">
    <source>
        <dbReference type="EMBL" id="VEJ35016.1"/>
    </source>
</evidence>
<dbReference type="RefSeq" id="WP_126464889.1">
    <property type="nucleotide sequence ID" value="NZ_LR134523.1"/>
</dbReference>
<dbReference type="Gene3D" id="3.40.630.190">
    <property type="entry name" value="LCP protein"/>
    <property type="match status" value="1"/>
</dbReference>
<reference evidence="4 5" key="1">
    <citation type="submission" date="2018-12" db="EMBL/GenBank/DDBJ databases">
        <authorList>
            <consortium name="Pathogen Informatics"/>
        </authorList>
    </citation>
    <scope>NUCLEOTIDE SEQUENCE [LARGE SCALE GENOMIC DNA]</scope>
    <source>
        <strain evidence="4 5">NCTC13079</strain>
    </source>
</reference>
<evidence type="ECO:0000256" key="2">
    <source>
        <dbReference type="SAM" id="MobiDB-lite"/>
    </source>
</evidence>
<dbReference type="InterPro" id="IPR050922">
    <property type="entry name" value="LytR/CpsA/Psr_CW_biosynth"/>
</dbReference>
<dbReference type="EMBL" id="LR134523">
    <property type="protein sequence ID" value="VEJ35016.1"/>
    <property type="molecule type" value="Genomic_DNA"/>
</dbReference>
<feature type="region of interest" description="Disordered" evidence="2">
    <location>
        <begin position="328"/>
        <end position="348"/>
    </location>
</feature>
<dbReference type="OrthoDB" id="305468at2"/>
<keyword evidence="5" id="KW-1185">Reference proteome</keyword>